<dbReference type="PANTHER" id="PTHR18964:SF149">
    <property type="entry name" value="BIFUNCTIONAL UDP-N-ACETYLGLUCOSAMINE 2-EPIMERASE_N-ACETYLMANNOSAMINE KINASE"/>
    <property type="match status" value="1"/>
</dbReference>
<dbReference type="PANTHER" id="PTHR18964">
    <property type="entry name" value="ROK (REPRESSOR, ORF, KINASE) FAMILY"/>
    <property type="match status" value="1"/>
</dbReference>
<evidence type="ECO:0000256" key="2">
    <source>
        <dbReference type="ARBA" id="ARBA00006479"/>
    </source>
</evidence>
<comment type="function">
    <text evidence="1">Transcriptional repressor of xylose-utilizing enzymes.</text>
</comment>
<dbReference type="InterPro" id="IPR000835">
    <property type="entry name" value="HTH_MarR-typ"/>
</dbReference>
<accession>A0A8J6I0Y7</accession>
<organism evidence="5 6">
    <name type="scientific">Capillibacterium thermochitinicola</name>
    <dbReference type="NCBI Taxonomy" id="2699427"/>
    <lineage>
        <taxon>Bacteria</taxon>
        <taxon>Bacillati</taxon>
        <taxon>Bacillota</taxon>
        <taxon>Capillibacterium</taxon>
    </lineage>
</organism>
<protein>
    <submittedName>
        <fullName evidence="5">ROK family transcriptional regulator</fullName>
    </submittedName>
</protein>
<dbReference type="Gene3D" id="3.30.420.40">
    <property type="match status" value="2"/>
</dbReference>
<dbReference type="SUPFAM" id="SSF53067">
    <property type="entry name" value="Actin-like ATPase domain"/>
    <property type="match status" value="1"/>
</dbReference>
<keyword evidence="3" id="KW-0119">Carbohydrate metabolism</keyword>
<evidence type="ECO:0000313" key="6">
    <source>
        <dbReference type="Proteomes" id="UP000657177"/>
    </source>
</evidence>
<dbReference type="InterPro" id="IPR036388">
    <property type="entry name" value="WH-like_DNA-bd_sf"/>
</dbReference>
<dbReference type="AlphaFoldDB" id="A0A8J6I0Y7"/>
<name>A0A8J6I0Y7_9FIRM</name>
<dbReference type="Pfam" id="PF01047">
    <property type="entry name" value="MarR"/>
    <property type="match status" value="1"/>
</dbReference>
<dbReference type="RefSeq" id="WP_181339712.1">
    <property type="nucleotide sequence ID" value="NZ_JAAKDE010000013.1"/>
</dbReference>
<dbReference type="SUPFAM" id="SSF46785">
    <property type="entry name" value="Winged helix' DNA-binding domain"/>
    <property type="match status" value="1"/>
</dbReference>
<feature type="domain" description="HTH marR-type" evidence="4">
    <location>
        <begin position="20"/>
        <end position="62"/>
    </location>
</feature>
<comment type="caution">
    <text evidence="5">The sequence shown here is derived from an EMBL/GenBank/DDBJ whole genome shotgun (WGS) entry which is preliminary data.</text>
</comment>
<evidence type="ECO:0000259" key="4">
    <source>
        <dbReference type="Pfam" id="PF01047"/>
    </source>
</evidence>
<proteinExistence type="inferred from homology"/>
<gene>
    <name evidence="5" type="ORF">G5B42_06850</name>
</gene>
<keyword evidence="3" id="KW-0859">Xylose metabolism</keyword>
<dbReference type="GO" id="GO:0003700">
    <property type="term" value="F:DNA-binding transcription factor activity"/>
    <property type="evidence" value="ECO:0007669"/>
    <property type="project" value="InterPro"/>
</dbReference>
<evidence type="ECO:0000256" key="3">
    <source>
        <dbReference type="ARBA" id="ARBA00022629"/>
    </source>
</evidence>
<comment type="similarity">
    <text evidence="2">Belongs to the ROK (NagC/XylR) family.</text>
</comment>
<evidence type="ECO:0000313" key="5">
    <source>
        <dbReference type="EMBL" id="MBA2133258.1"/>
    </source>
</evidence>
<dbReference type="InterPro" id="IPR036390">
    <property type="entry name" value="WH_DNA-bd_sf"/>
</dbReference>
<dbReference type="Gene3D" id="1.10.10.10">
    <property type="entry name" value="Winged helix-like DNA-binding domain superfamily/Winged helix DNA-binding domain"/>
    <property type="match status" value="1"/>
</dbReference>
<dbReference type="Pfam" id="PF00480">
    <property type="entry name" value="ROK"/>
    <property type="match status" value="1"/>
</dbReference>
<dbReference type="Proteomes" id="UP000657177">
    <property type="component" value="Unassembled WGS sequence"/>
</dbReference>
<evidence type="ECO:0000256" key="1">
    <source>
        <dbReference type="ARBA" id="ARBA00002486"/>
    </source>
</evidence>
<dbReference type="EMBL" id="JAAKDE010000013">
    <property type="protein sequence ID" value="MBA2133258.1"/>
    <property type="molecule type" value="Genomic_DNA"/>
</dbReference>
<keyword evidence="6" id="KW-1185">Reference proteome</keyword>
<reference evidence="5" key="1">
    <citation type="submission" date="2020-06" db="EMBL/GenBank/DDBJ databases">
        <title>Novel chitinolytic bacterium.</title>
        <authorList>
            <person name="Ungkulpasvich U."/>
            <person name="Kosugi A."/>
            <person name="Uke A."/>
        </authorList>
    </citation>
    <scope>NUCLEOTIDE SEQUENCE</scope>
    <source>
        <strain evidence="5">UUS1-1</strain>
    </source>
</reference>
<dbReference type="GO" id="GO:0042732">
    <property type="term" value="P:D-xylose metabolic process"/>
    <property type="evidence" value="ECO:0007669"/>
    <property type="project" value="UniProtKB-KW"/>
</dbReference>
<sequence>MERERRGLSSTSLIRSYNVVSVLQTLYREGACSRARLAKVTKMSPATITRIVSELLSQGIITEHGIGKSNGGRKPILLKLSYEKLFIIGIQIRRDQVALGLADLKGKLMRKTSYSPYSLEPDTLIRELVQELQNLMQNANVKKEHILGVGVAISGIVESERGILLQSVNLGWRDVPVAEMLEKYLDFPVVVENDANAAALAELWFGNPKNVANFLLLKTSTGVGAGIIYNRKLLTGPRGMAGEIGHIPLKKDGQPCRCGQQGCLETYLYFPDVLKRYQSETGKELKDWLELYTKVLNRDPVACQILEDLIEILSIAISLCGGLLDLDMVIISGIWANFKELLIERLERKFQTTLELSGLKKKISVHCSTLGEDSDLLGAVGLFTQKWFTPPI</sequence>
<dbReference type="InterPro" id="IPR043129">
    <property type="entry name" value="ATPase_NBD"/>
</dbReference>
<dbReference type="InterPro" id="IPR000600">
    <property type="entry name" value="ROK"/>
</dbReference>